<evidence type="ECO:0000256" key="3">
    <source>
        <dbReference type="SAM" id="MobiDB-lite"/>
    </source>
</evidence>
<feature type="compositionally biased region" description="Basic and acidic residues" evidence="3">
    <location>
        <begin position="138"/>
        <end position="161"/>
    </location>
</feature>
<keyword evidence="6" id="KW-1185">Reference proteome</keyword>
<feature type="compositionally biased region" description="Basic and acidic residues" evidence="3">
    <location>
        <begin position="374"/>
        <end position="396"/>
    </location>
</feature>
<dbReference type="InterPro" id="IPR035979">
    <property type="entry name" value="RBD_domain_sf"/>
</dbReference>
<dbReference type="PANTHER" id="PTHR23236">
    <property type="entry name" value="EUKARYOTIC TRANSLATION INITIATION FACTOR 4B/4H"/>
    <property type="match status" value="1"/>
</dbReference>
<feature type="compositionally biased region" description="Polar residues" evidence="3">
    <location>
        <begin position="417"/>
        <end position="442"/>
    </location>
</feature>
<dbReference type="InterPro" id="IPR000504">
    <property type="entry name" value="RRM_dom"/>
</dbReference>
<dbReference type="GO" id="GO:0003723">
    <property type="term" value="F:RNA binding"/>
    <property type="evidence" value="ECO:0007669"/>
    <property type="project" value="UniProtKB-UniRule"/>
</dbReference>
<evidence type="ECO:0000259" key="4">
    <source>
        <dbReference type="PROSITE" id="PS50102"/>
    </source>
</evidence>
<organism evidence="5 6">
    <name type="scientific">Smittium simulii</name>
    <dbReference type="NCBI Taxonomy" id="133385"/>
    <lineage>
        <taxon>Eukaryota</taxon>
        <taxon>Fungi</taxon>
        <taxon>Fungi incertae sedis</taxon>
        <taxon>Zoopagomycota</taxon>
        <taxon>Kickxellomycotina</taxon>
        <taxon>Harpellomycetes</taxon>
        <taxon>Harpellales</taxon>
        <taxon>Legeriomycetaceae</taxon>
        <taxon>Smittium</taxon>
    </lineage>
</organism>
<accession>A0A2T9YJC2</accession>
<dbReference type="STRING" id="133385.A0A2T9YJC2"/>
<feature type="compositionally biased region" description="Polar residues" evidence="3">
    <location>
        <begin position="452"/>
        <end position="468"/>
    </location>
</feature>
<dbReference type="SMART" id="SM00360">
    <property type="entry name" value="RRM"/>
    <property type="match status" value="1"/>
</dbReference>
<feature type="compositionally biased region" description="Basic and acidic residues" evidence="3">
    <location>
        <begin position="285"/>
        <end position="303"/>
    </location>
</feature>
<feature type="domain" description="RRM" evidence="4">
    <location>
        <begin position="61"/>
        <end position="137"/>
    </location>
</feature>
<feature type="compositionally biased region" description="Polar residues" evidence="3">
    <location>
        <begin position="162"/>
        <end position="184"/>
    </location>
</feature>
<dbReference type="Pfam" id="PF00076">
    <property type="entry name" value="RRM_1"/>
    <property type="match status" value="1"/>
</dbReference>
<feature type="compositionally biased region" description="Polar residues" evidence="3">
    <location>
        <begin position="586"/>
        <end position="595"/>
    </location>
</feature>
<dbReference type="InterPro" id="IPR012677">
    <property type="entry name" value="Nucleotide-bd_a/b_plait_sf"/>
</dbReference>
<evidence type="ECO:0000256" key="1">
    <source>
        <dbReference type="ARBA" id="ARBA00022884"/>
    </source>
</evidence>
<evidence type="ECO:0000313" key="6">
    <source>
        <dbReference type="Proteomes" id="UP000245383"/>
    </source>
</evidence>
<feature type="compositionally biased region" description="Basic and acidic residues" evidence="3">
    <location>
        <begin position="188"/>
        <end position="207"/>
    </location>
</feature>
<dbReference type="PANTHER" id="PTHR23236:SF11">
    <property type="entry name" value="EUKARYOTIC TRANSLATION INITIATION FACTOR 4H"/>
    <property type="match status" value="1"/>
</dbReference>
<sequence>MALNDFLFSGDNSWADDDFELPTTCMYRYTLDDAPNRSDLSRQPYNREPIQEEPLPTEPPYNVTIFNIPYNITKEDLSAHFSSLSVESTRLISNKIKNTPPHMAIVTLTDLENLTQALKLSGTEINGRTIRISVSTKRKQEDERDDRDWRTDRVDRDDFRNSQRSQEPSSQADSNSSWRQTANAPNLDRGDFNRNSYRSREYSREDAPEQQTQADLDDKWRNHKNPAPVGNQSFSRNGSGVRNNDSYAGDRPRNPGYEPRFDSGANRESSWRSRAEQQAPPPIRGADDFKPYERTPSERKEQPIPHSAADKNNQWRRHDNPKPVESKPEAEDTKQTSKSEAATDNNTNTLPNIKPGDNMHYYKKDSIENSQKTSTREAVKNPSVADKESSWRRKESVPNPTEQAKNLESQNKRDFRSNSNAKVEVNSVGSWRSSAQRTSYSEAKTFKKEPLQETQNEAPNNAETSNVANEKKGQDSTTANQKKGQDSTTANQKKGQDSTTANQRPEANSISDNQDRSIETGKTSRQGSDHRQSKNDADQSNSWRSRGATERRTSVESKEARSKKTDKIPKEGSNKNTYKPRDQSKSQHSSESGETYNEKKKLSQRAIETQVDQDGWSVIPTKTKHNRR</sequence>
<dbReference type="AlphaFoldDB" id="A0A2T9YJC2"/>
<dbReference type="Proteomes" id="UP000245383">
    <property type="component" value="Unassembled WGS sequence"/>
</dbReference>
<feature type="compositionally biased region" description="Basic and acidic residues" evidence="3">
    <location>
        <begin position="527"/>
        <end position="537"/>
    </location>
</feature>
<dbReference type="SUPFAM" id="SSF54928">
    <property type="entry name" value="RNA-binding domain, RBD"/>
    <property type="match status" value="1"/>
</dbReference>
<reference evidence="5 6" key="1">
    <citation type="journal article" date="2018" name="MBio">
        <title>Comparative Genomics Reveals the Core Gene Toolbox for the Fungus-Insect Symbiosis.</title>
        <authorList>
            <person name="Wang Y."/>
            <person name="Stata M."/>
            <person name="Wang W."/>
            <person name="Stajich J.E."/>
            <person name="White M.M."/>
            <person name="Moncalvo J.M."/>
        </authorList>
    </citation>
    <scope>NUCLEOTIDE SEQUENCE [LARGE SCALE GENOMIC DNA]</scope>
    <source>
        <strain evidence="5 6">SWE-8-4</strain>
    </source>
</reference>
<name>A0A2T9YJC2_9FUNG</name>
<comment type="caution">
    <text evidence="5">The sequence shown here is derived from an EMBL/GenBank/DDBJ whole genome shotgun (WGS) entry which is preliminary data.</text>
</comment>
<dbReference type="EMBL" id="MBFR01000162">
    <property type="protein sequence ID" value="PVU92409.1"/>
    <property type="molecule type" value="Genomic_DNA"/>
</dbReference>
<feature type="compositionally biased region" description="Polar residues" evidence="3">
    <location>
        <begin position="475"/>
        <end position="512"/>
    </location>
</feature>
<feature type="compositionally biased region" description="Basic and acidic residues" evidence="3">
    <location>
        <begin position="547"/>
        <end position="585"/>
    </location>
</feature>
<dbReference type="OrthoDB" id="48651at2759"/>
<feature type="region of interest" description="Disordered" evidence="3">
    <location>
        <begin position="37"/>
        <end position="58"/>
    </location>
</feature>
<dbReference type="Gene3D" id="3.30.70.330">
    <property type="match status" value="1"/>
</dbReference>
<proteinExistence type="predicted"/>
<feature type="compositionally biased region" description="Polar residues" evidence="3">
    <location>
        <begin position="338"/>
        <end position="351"/>
    </location>
</feature>
<dbReference type="PROSITE" id="PS50102">
    <property type="entry name" value="RRM"/>
    <property type="match status" value="1"/>
</dbReference>
<feature type="compositionally biased region" description="Basic and acidic residues" evidence="3">
    <location>
        <begin position="316"/>
        <end position="337"/>
    </location>
</feature>
<evidence type="ECO:0000256" key="2">
    <source>
        <dbReference type="PROSITE-ProRule" id="PRU00176"/>
    </source>
</evidence>
<dbReference type="GO" id="GO:0005730">
    <property type="term" value="C:nucleolus"/>
    <property type="evidence" value="ECO:0007669"/>
    <property type="project" value="TreeGrafter"/>
</dbReference>
<feature type="compositionally biased region" description="Polar residues" evidence="3">
    <location>
        <begin position="230"/>
        <end position="246"/>
    </location>
</feature>
<evidence type="ECO:0000313" key="5">
    <source>
        <dbReference type="EMBL" id="PVU92409.1"/>
    </source>
</evidence>
<feature type="compositionally biased region" description="Polar residues" evidence="3">
    <location>
        <begin position="398"/>
        <end position="409"/>
    </location>
</feature>
<keyword evidence="1 2" id="KW-0694">RNA-binding</keyword>
<protein>
    <recommendedName>
        <fullName evidence="4">RRM domain-containing protein</fullName>
    </recommendedName>
</protein>
<gene>
    <name evidence="5" type="ORF">BB561_003839</name>
</gene>
<feature type="region of interest" description="Disordered" evidence="3">
    <location>
        <begin position="135"/>
        <end position="628"/>
    </location>
</feature>